<dbReference type="Pfam" id="PF02613">
    <property type="entry name" value="Nitrate_red_del"/>
    <property type="match status" value="1"/>
</dbReference>
<dbReference type="PANTHER" id="PTHR34227:SF1">
    <property type="entry name" value="DIMETHYL SULFOXIDE REDUCTASE CHAPERONE-RELATED"/>
    <property type="match status" value="1"/>
</dbReference>
<organism evidence="2 3">
    <name type="scientific">Aromatoleum anaerobium</name>
    <dbReference type="NCBI Taxonomy" id="182180"/>
    <lineage>
        <taxon>Bacteria</taxon>
        <taxon>Pseudomonadati</taxon>
        <taxon>Pseudomonadota</taxon>
        <taxon>Betaproteobacteria</taxon>
        <taxon>Rhodocyclales</taxon>
        <taxon>Rhodocyclaceae</taxon>
        <taxon>Aromatoleum</taxon>
    </lineage>
</organism>
<dbReference type="SUPFAM" id="SSF89155">
    <property type="entry name" value="TorD-like"/>
    <property type="match status" value="1"/>
</dbReference>
<sequence length="205" mass="21893">MSSALPASAEDNARAEHYALLARLFFAPPDAPLLAALAAAGDVFGGGNLPFAHSPFGVAWAELADAARHTDARSVHDEYEALFQGIGRPEVMLYGSFYLAGFLMEEPLADLRDDLAGLGLARRGGVTETEDHVAVLAEVMRHLVVSGADAAGLARQRAFFTRHLQPWYARLADALAAAPQASFYARVGALARAFFDVESEAFAMD</sequence>
<gene>
    <name evidence="2" type="ORF">GO606_01965</name>
</gene>
<dbReference type="PANTHER" id="PTHR34227">
    <property type="entry name" value="CHAPERONE PROTEIN YCDY"/>
    <property type="match status" value="1"/>
</dbReference>
<evidence type="ECO:0000313" key="3">
    <source>
        <dbReference type="Proteomes" id="UP000615989"/>
    </source>
</evidence>
<evidence type="ECO:0000256" key="1">
    <source>
        <dbReference type="ARBA" id="ARBA00023186"/>
    </source>
</evidence>
<keyword evidence="1" id="KW-0143">Chaperone</keyword>
<keyword evidence="3" id="KW-1185">Reference proteome</keyword>
<dbReference type="Gene3D" id="1.10.3480.10">
    <property type="entry name" value="TorD-like"/>
    <property type="match status" value="1"/>
</dbReference>
<accession>A0ABX1PG69</accession>
<reference evidence="2" key="1">
    <citation type="submission" date="2019-12" db="EMBL/GenBank/DDBJ databases">
        <title>Comparative genomics gives insights into the taxonomy of the Azoarcus-Aromatoleum group and reveals separate origins of nif in the plant-associated Azoarcus and non-plant-associated Aromatoleum sub-groups.</title>
        <authorList>
            <person name="Lafos M."/>
            <person name="Maluk M."/>
            <person name="Batista M."/>
            <person name="Junghare M."/>
            <person name="Carmona M."/>
            <person name="Faoro H."/>
            <person name="Cruz L.M."/>
            <person name="Battistoni F."/>
            <person name="De Souza E."/>
            <person name="Pedrosa F."/>
            <person name="Chen W.-M."/>
            <person name="Poole P.S."/>
            <person name="Dixon R.A."/>
            <person name="James E.K."/>
        </authorList>
    </citation>
    <scope>NUCLEOTIDE SEQUENCE</scope>
    <source>
        <strain evidence="2">LuFRes1</strain>
    </source>
</reference>
<name>A0ABX1PG69_9RHOO</name>
<dbReference type="InterPro" id="IPR020945">
    <property type="entry name" value="DMSO/NO3_reduct_chaperone"/>
</dbReference>
<proteinExistence type="predicted"/>
<evidence type="ECO:0000313" key="2">
    <source>
        <dbReference type="EMBL" id="NMG23502.1"/>
    </source>
</evidence>
<protein>
    <submittedName>
        <fullName evidence="2">Molecular chaperone</fullName>
    </submittedName>
</protein>
<dbReference type="EMBL" id="WTVG01000003">
    <property type="protein sequence ID" value="NMG23502.1"/>
    <property type="molecule type" value="Genomic_DNA"/>
</dbReference>
<comment type="caution">
    <text evidence="2">The sequence shown here is derived from an EMBL/GenBank/DDBJ whole genome shotgun (WGS) entry which is preliminary data.</text>
</comment>
<dbReference type="InterPro" id="IPR036411">
    <property type="entry name" value="TorD-like_sf"/>
</dbReference>
<dbReference type="Proteomes" id="UP000615989">
    <property type="component" value="Unassembled WGS sequence"/>
</dbReference>
<dbReference type="InterPro" id="IPR050289">
    <property type="entry name" value="TorD/DmsD_chaperones"/>
</dbReference>